<feature type="compositionally biased region" description="Low complexity" evidence="12">
    <location>
        <begin position="286"/>
        <end position="296"/>
    </location>
</feature>
<evidence type="ECO:0000256" key="5">
    <source>
        <dbReference type="ARBA" id="ARBA00022737"/>
    </source>
</evidence>
<evidence type="ECO:0000313" key="16">
    <source>
        <dbReference type="Proteomes" id="UP000654370"/>
    </source>
</evidence>
<evidence type="ECO:0000256" key="7">
    <source>
        <dbReference type="ARBA" id="ARBA00022771"/>
    </source>
</evidence>
<dbReference type="PROSITE" id="PS50179">
    <property type="entry name" value="VHS"/>
    <property type="match status" value="1"/>
</dbReference>
<dbReference type="InterPro" id="IPR011011">
    <property type="entry name" value="Znf_FYVE_PHD"/>
</dbReference>
<feature type="region of interest" description="Disordered" evidence="12">
    <location>
        <begin position="267"/>
        <end position="304"/>
    </location>
</feature>
<dbReference type="Pfam" id="PF01363">
    <property type="entry name" value="FYVE"/>
    <property type="match status" value="1"/>
</dbReference>
<dbReference type="InterPro" id="IPR049425">
    <property type="entry name" value="Vps27_GAT-like"/>
</dbReference>
<proteinExistence type="inferred from homology"/>
<dbReference type="Pfam" id="PF21356">
    <property type="entry name" value="Vps27_GAT-like"/>
    <property type="match status" value="1"/>
</dbReference>
<dbReference type="Gene3D" id="6.10.140.100">
    <property type="match status" value="1"/>
</dbReference>
<evidence type="ECO:0000259" key="14">
    <source>
        <dbReference type="PROSITE" id="PS50179"/>
    </source>
</evidence>
<dbReference type="CDD" id="cd16979">
    <property type="entry name" value="VHS_Vps27"/>
    <property type="match status" value="1"/>
</dbReference>
<dbReference type="Proteomes" id="UP000654370">
    <property type="component" value="Unassembled WGS sequence"/>
</dbReference>
<evidence type="ECO:0000313" key="15">
    <source>
        <dbReference type="EMBL" id="KAG2173187.1"/>
    </source>
</evidence>
<dbReference type="PROSITE" id="PS50178">
    <property type="entry name" value="ZF_FYVE"/>
    <property type="match status" value="1"/>
</dbReference>
<dbReference type="InterPro" id="IPR013083">
    <property type="entry name" value="Znf_RING/FYVE/PHD"/>
</dbReference>
<dbReference type="EMBL" id="JAEPQZ010000015">
    <property type="protein sequence ID" value="KAG2173187.1"/>
    <property type="molecule type" value="Genomic_DNA"/>
</dbReference>
<dbReference type="GO" id="GO:0043130">
    <property type="term" value="F:ubiquitin binding"/>
    <property type="evidence" value="ECO:0007669"/>
    <property type="project" value="InterPro"/>
</dbReference>
<dbReference type="GO" id="GO:0043328">
    <property type="term" value="P:protein transport to vacuole involved in ubiquitin-dependent protein catabolic process via the multivesicular body sorting pathway"/>
    <property type="evidence" value="ECO:0007669"/>
    <property type="project" value="TreeGrafter"/>
</dbReference>
<keyword evidence="7 11" id="KW-0863">Zinc-finger</keyword>
<keyword evidence="8" id="KW-0862">Zinc</keyword>
<keyword evidence="6 10" id="KW-0967">Endosome</keyword>
<dbReference type="Pfam" id="PF02809">
    <property type="entry name" value="UIM"/>
    <property type="match status" value="2"/>
</dbReference>
<feature type="compositionally biased region" description="Polar residues" evidence="12">
    <location>
        <begin position="267"/>
        <end position="277"/>
    </location>
</feature>
<evidence type="ECO:0000256" key="3">
    <source>
        <dbReference type="ARBA" id="ARBA00017753"/>
    </source>
</evidence>
<dbReference type="SUPFAM" id="SSF57903">
    <property type="entry name" value="FYVE/PHD zinc finger"/>
    <property type="match status" value="1"/>
</dbReference>
<gene>
    <name evidence="15" type="ORF">INT43_004561</name>
</gene>
<dbReference type="SMART" id="SM00288">
    <property type="entry name" value="VHS"/>
    <property type="match status" value="1"/>
</dbReference>
<dbReference type="SMART" id="SM00726">
    <property type="entry name" value="UIM"/>
    <property type="match status" value="2"/>
</dbReference>
<evidence type="ECO:0000256" key="12">
    <source>
        <dbReference type="SAM" id="MobiDB-lite"/>
    </source>
</evidence>
<dbReference type="InterPro" id="IPR003903">
    <property type="entry name" value="UIM_dom"/>
</dbReference>
<dbReference type="PANTHER" id="PTHR47794">
    <property type="entry name" value="VACUOLAR PROTEIN SORTING-ASSOCIATED PROTEIN 27"/>
    <property type="match status" value="1"/>
</dbReference>
<feature type="compositionally biased region" description="Low complexity" evidence="12">
    <location>
        <begin position="717"/>
        <end position="726"/>
    </location>
</feature>
<feature type="compositionally biased region" description="Polar residues" evidence="12">
    <location>
        <begin position="579"/>
        <end position="588"/>
    </location>
</feature>
<comment type="subcellular location">
    <subcellularLocation>
        <location evidence="1 10">Endosome membrane</location>
        <topology evidence="1 10">Peripheral membrane protein</topology>
        <orientation evidence="1 10">Cytoplasmic side</orientation>
    </subcellularLocation>
</comment>
<dbReference type="InterPro" id="IPR017073">
    <property type="entry name" value="HGS/VPS27"/>
</dbReference>
<comment type="similarity">
    <text evidence="2 10">Belongs to the VPS27 family.</text>
</comment>
<evidence type="ECO:0000256" key="11">
    <source>
        <dbReference type="PROSITE-ProRule" id="PRU00091"/>
    </source>
</evidence>
<evidence type="ECO:0000259" key="13">
    <source>
        <dbReference type="PROSITE" id="PS50178"/>
    </source>
</evidence>
<dbReference type="Gene3D" id="3.30.40.10">
    <property type="entry name" value="Zinc/RING finger domain, C3HC4 (zinc finger)"/>
    <property type="match status" value="1"/>
</dbReference>
<feature type="region of interest" description="Disordered" evidence="12">
    <location>
        <begin position="492"/>
        <end position="756"/>
    </location>
</feature>
<evidence type="ECO:0000256" key="10">
    <source>
        <dbReference type="PIRNR" id="PIRNR036956"/>
    </source>
</evidence>
<accession>A0A8H7PFV1</accession>
<dbReference type="GO" id="GO:0008270">
    <property type="term" value="F:zinc ion binding"/>
    <property type="evidence" value="ECO:0007669"/>
    <property type="project" value="UniProtKB-KW"/>
</dbReference>
<feature type="domain" description="FYVE-type" evidence="13">
    <location>
        <begin position="193"/>
        <end position="253"/>
    </location>
</feature>
<evidence type="ECO:0000256" key="9">
    <source>
        <dbReference type="ARBA" id="ARBA00023136"/>
    </source>
</evidence>
<comment type="caution">
    <text evidence="15">The sequence shown here is derived from an EMBL/GenBank/DDBJ whole genome shotgun (WGS) entry which is preliminary data.</text>
</comment>
<feature type="compositionally biased region" description="Low complexity" evidence="12">
    <location>
        <begin position="674"/>
        <end position="702"/>
    </location>
</feature>
<dbReference type="InterPro" id="IPR017455">
    <property type="entry name" value="Znf_FYVE-rel"/>
</dbReference>
<name>A0A8H7PFV1_MORIS</name>
<dbReference type="Pfam" id="PF00790">
    <property type="entry name" value="VHS"/>
    <property type="match status" value="2"/>
</dbReference>
<evidence type="ECO:0000256" key="6">
    <source>
        <dbReference type="ARBA" id="ARBA00022753"/>
    </source>
</evidence>
<feature type="compositionally biased region" description="Polar residues" evidence="12">
    <location>
        <begin position="502"/>
        <end position="559"/>
    </location>
</feature>
<dbReference type="Gene3D" id="1.20.5.1940">
    <property type="match status" value="1"/>
</dbReference>
<keyword evidence="9 10" id="KW-0472">Membrane</keyword>
<comment type="subunit">
    <text evidence="10">Component of the ESCRT-0 complex composed of HSE1 and VPS27.</text>
</comment>
<dbReference type="GO" id="GO:0033565">
    <property type="term" value="C:ESCRT-0 complex"/>
    <property type="evidence" value="ECO:0007669"/>
    <property type="project" value="TreeGrafter"/>
</dbReference>
<dbReference type="AlphaFoldDB" id="A0A8H7PFV1"/>
<dbReference type="PANTHER" id="PTHR47794:SF1">
    <property type="entry name" value="VACUOLAR PROTEIN SORTING-ASSOCIATED PROTEIN 27"/>
    <property type="match status" value="1"/>
</dbReference>
<dbReference type="InterPro" id="IPR008942">
    <property type="entry name" value="ENTH_VHS"/>
</dbReference>
<keyword evidence="16" id="KW-1185">Reference proteome</keyword>
<dbReference type="InterPro" id="IPR002014">
    <property type="entry name" value="VHS_dom"/>
</dbReference>
<feature type="region of interest" description="Disordered" evidence="12">
    <location>
        <begin position="321"/>
        <end position="355"/>
    </location>
</feature>
<feature type="domain" description="VHS" evidence="14">
    <location>
        <begin position="26"/>
        <end position="174"/>
    </location>
</feature>
<evidence type="ECO:0000256" key="1">
    <source>
        <dbReference type="ARBA" id="ARBA00004125"/>
    </source>
</evidence>
<dbReference type="InterPro" id="IPR000306">
    <property type="entry name" value="Znf_FYVE"/>
</dbReference>
<organism evidence="15 16">
    <name type="scientific">Mortierella isabellina</name>
    <name type="common">Filamentous fungus</name>
    <name type="synonym">Umbelopsis isabellina</name>
    <dbReference type="NCBI Taxonomy" id="91625"/>
    <lineage>
        <taxon>Eukaryota</taxon>
        <taxon>Fungi</taxon>
        <taxon>Fungi incertae sedis</taxon>
        <taxon>Mucoromycota</taxon>
        <taxon>Mucoromycotina</taxon>
        <taxon>Umbelopsidomycetes</taxon>
        <taxon>Umbelopsidales</taxon>
        <taxon>Umbelopsidaceae</taxon>
        <taxon>Umbelopsis</taxon>
    </lineage>
</organism>
<protein>
    <recommendedName>
        <fullName evidence="3 10">Vacuolar protein sorting-associated protein 27</fullName>
    </recommendedName>
</protein>
<sequence>MSFWWGQSPFDESVERATSELLPAGQENLALNLEIADQIRGKKINAKDAMRSLKTRLGHKNPNVQLLTLSVSSRSPRPGCIRSRSKLNPKLASPQLVDCCVKNGGEHFVKEVATREFMEELTSIIRAPTGCNLDVKNKILAIMQVWGLASKGKPQLSYITDTYSFLKAEGYVFPPINEHTDSIVLESSAAPEWSDSDVCERCRTTFTMTNRKHHCRQCGKTFCGQCSSKTMPLPHLAITEDVRVCDGCYMKNTLSRIEKKEASALNNSLPPYMQGSTPPKHDQQRSSSISKPPVSSGNDEEMDEDLKKAIELSLKEAEQSKSSYGAGYVAPQRVERKPSPQPTAATPTDNPEDDPDLAAAIAASLQDMQISQNQSSQSRGYRGPSFDDLSTVEMENILLFSTLIDRIRVSSGEVGNDPQVNALYTQIGAIQPKLVKTLDDTMRKHRTFVDLHSKLNQAVKMYDRLLEERLNSTYARNAHPSHERVQSPHQYYASPAAPHTGYNPSNDQSSIYPNASNYNQPQASYSQASTYDQGSESGYAGVQQQPSSAPYMYNPSSNAPYMPAYSTPQHSGSAPPPSQDYSGQSQPPSTAPPQDYQSMPTPQGTAPPQPGYMSSQGYFPAEQGAPQPPPPDSYYPIPAQETAAPPSHYAPPNEYQQGPPQGYVSPPPSNAQTAPMYAPEAYYPPQQVPPQSEVASPQQQQYGPPSHAPSQQRWDGYPQQPYPQQQDRNGYPMPGTAPAQHQHQQPPVEEAPLIEL</sequence>
<dbReference type="OrthoDB" id="957735at2759"/>
<evidence type="ECO:0000256" key="2">
    <source>
        <dbReference type="ARBA" id="ARBA00008597"/>
    </source>
</evidence>
<keyword evidence="4" id="KW-0479">Metal-binding</keyword>
<dbReference type="GO" id="GO:0006623">
    <property type="term" value="P:protein targeting to vacuole"/>
    <property type="evidence" value="ECO:0007669"/>
    <property type="project" value="TreeGrafter"/>
</dbReference>
<evidence type="ECO:0000256" key="8">
    <source>
        <dbReference type="ARBA" id="ARBA00022833"/>
    </source>
</evidence>
<dbReference type="Gene3D" id="1.25.40.90">
    <property type="match status" value="1"/>
</dbReference>
<dbReference type="SMART" id="SM00064">
    <property type="entry name" value="FYVE"/>
    <property type="match status" value="1"/>
</dbReference>
<comment type="function">
    <text evidence="10">Component of the ESCRT-0 complex which is the sorting receptor for ubiquitinated cargo proteins at the multivesicular body (MVB) and recruits ESCRT-I to the MVB outer membrane.</text>
</comment>
<feature type="compositionally biased region" description="Low complexity" evidence="12">
    <location>
        <begin position="737"/>
        <end position="756"/>
    </location>
</feature>
<reference evidence="15" key="1">
    <citation type="submission" date="2020-12" db="EMBL/GenBank/DDBJ databases">
        <title>Metabolic potential, ecology and presence of endohyphal bacteria is reflected in genomic diversity of Mucoromycotina.</title>
        <authorList>
            <person name="Muszewska A."/>
            <person name="Okrasinska A."/>
            <person name="Steczkiewicz K."/>
            <person name="Drgas O."/>
            <person name="Orlowska M."/>
            <person name="Perlinska-Lenart U."/>
            <person name="Aleksandrzak-Piekarczyk T."/>
            <person name="Szatraj K."/>
            <person name="Zielenkiewicz U."/>
            <person name="Pilsyk S."/>
            <person name="Malc E."/>
            <person name="Mieczkowski P."/>
            <person name="Kruszewska J.S."/>
            <person name="Biernat P."/>
            <person name="Pawlowska J."/>
        </authorList>
    </citation>
    <scope>NUCLEOTIDE SEQUENCE</scope>
    <source>
        <strain evidence="15">WA0000067209</strain>
    </source>
</reference>
<dbReference type="GO" id="GO:0032266">
    <property type="term" value="F:phosphatidylinositol-3-phosphate binding"/>
    <property type="evidence" value="ECO:0007669"/>
    <property type="project" value="TreeGrafter"/>
</dbReference>
<dbReference type="GO" id="GO:0010008">
    <property type="term" value="C:endosome membrane"/>
    <property type="evidence" value="ECO:0007669"/>
    <property type="project" value="UniProtKB-SubCell"/>
</dbReference>
<dbReference type="PROSITE" id="PS50330">
    <property type="entry name" value="UIM"/>
    <property type="match status" value="2"/>
</dbReference>
<keyword evidence="5" id="KW-0677">Repeat</keyword>
<evidence type="ECO:0000256" key="4">
    <source>
        <dbReference type="ARBA" id="ARBA00022723"/>
    </source>
</evidence>
<dbReference type="PIRSF" id="PIRSF036956">
    <property type="entry name" value="Hrs_Vps27"/>
    <property type="match status" value="1"/>
</dbReference>
<dbReference type="SUPFAM" id="SSF48464">
    <property type="entry name" value="ENTH/VHS domain"/>
    <property type="match status" value="1"/>
</dbReference>